<accession>A0A2T1HN20</accession>
<reference evidence="7" key="1">
    <citation type="submission" date="2018-03" db="EMBL/GenBank/DDBJ databases">
        <authorList>
            <person name="Sun L."/>
            <person name="Liu H."/>
            <person name="Chen W."/>
            <person name="Huang K."/>
            <person name="Liu W."/>
            <person name="Gao X."/>
        </authorList>
    </citation>
    <scope>NUCLEOTIDE SEQUENCE [LARGE SCALE GENOMIC DNA]</scope>
    <source>
        <strain evidence="7">SH9</strain>
    </source>
</reference>
<dbReference type="CDD" id="cd03136">
    <property type="entry name" value="GATase1_AraC_ArgR_like"/>
    <property type="match status" value="1"/>
</dbReference>
<evidence type="ECO:0000256" key="4">
    <source>
        <dbReference type="SAM" id="MobiDB-lite"/>
    </source>
</evidence>
<dbReference type="PANTHER" id="PTHR43130">
    <property type="entry name" value="ARAC-FAMILY TRANSCRIPTIONAL REGULATOR"/>
    <property type="match status" value="1"/>
</dbReference>
<dbReference type="SMART" id="SM00342">
    <property type="entry name" value="HTH_ARAC"/>
    <property type="match status" value="1"/>
</dbReference>
<dbReference type="Gene3D" id="3.40.50.880">
    <property type="match status" value="1"/>
</dbReference>
<dbReference type="Proteomes" id="UP000239772">
    <property type="component" value="Unassembled WGS sequence"/>
</dbReference>
<dbReference type="GO" id="GO:0043565">
    <property type="term" value="F:sequence-specific DNA binding"/>
    <property type="evidence" value="ECO:0007669"/>
    <property type="project" value="InterPro"/>
</dbReference>
<dbReference type="Pfam" id="PF01965">
    <property type="entry name" value="DJ-1_PfpI"/>
    <property type="match status" value="1"/>
</dbReference>
<name>A0A2T1HN20_9HYPH</name>
<evidence type="ECO:0000259" key="5">
    <source>
        <dbReference type="PROSITE" id="PS01124"/>
    </source>
</evidence>
<gene>
    <name evidence="6" type="ORF">SLNSH_20790</name>
</gene>
<sequence>MSTSGQSAPRRRGAVAAPRGPQERLRVGFVLANHFTLTAFSLFVDTLRLAADEGDRSRPIRCRWTVMSPGGRPVRASCGIEILPDEDLVDPTQFDYVAIVGGLLHHGPQVDARAEEYLRRAAGLGIPLIGVCTGSFILARAGLLDGRRCCVSWYHHADLVAEFDDIEPVSDRLFLIDGDRITCSGGAGAAEMAAALVERHLGSSVARKSLGVLMFESPRAESSTQPLPSFIPPAASARVRRAVAAMEQNLGEPLSVADLAGRAGVSERQLARLFVAELGHSPAAIYRRLRLAFGRWHLAQSSRTTAEIAAMAGFADSAHFSREFRKAFGETPSAFRLRADLEPRPPWPDEPLADRRPY</sequence>
<evidence type="ECO:0000313" key="7">
    <source>
        <dbReference type="Proteomes" id="UP000239772"/>
    </source>
</evidence>
<evidence type="ECO:0000313" key="6">
    <source>
        <dbReference type="EMBL" id="PSC03064.1"/>
    </source>
</evidence>
<dbReference type="GO" id="GO:0003700">
    <property type="term" value="F:DNA-binding transcription factor activity"/>
    <property type="evidence" value="ECO:0007669"/>
    <property type="project" value="InterPro"/>
</dbReference>
<dbReference type="PRINTS" id="PR00032">
    <property type="entry name" value="HTHARAC"/>
</dbReference>
<dbReference type="InterPro" id="IPR052158">
    <property type="entry name" value="INH-QAR"/>
</dbReference>
<dbReference type="RefSeq" id="WP_106339564.1">
    <property type="nucleotide sequence ID" value="NZ_PVZS01000032.1"/>
</dbReference>
<dbReference type="OrthoDB" id="9793400at2"/>
<dbReference type="SUPFAM" id="SSF52317">
    <property type="entry name" value="Class I glutamine amidotransferase-like"/>
    <property type="match status" value="1"/>
</dbReference>
<dbReference type="InterPro" id="IPR020449">
    <property type="entry name" value="Tscrpt_reg_AraC-type_HTH"/>
</dbReference>
<dbReference type="EMBL" id="PVZS01000032">
    <property type="protein sequence ID" value="PSC03064.1"/>
    <property type="molecule type" value="Genomic_DNA"/>
</dbReference>
<organism evidence="6 7">
    <name type="scientific">Alsobacter soli</name>
    <dbReference type="NCBI Taxonomy" id="2109933"/>
    <lineage>
        <taxon>Bacteria</taxon>
        <taxon>Pseudomonadati</taxon>
        <taxon>Pseudomonadota</taxon>
        <taxon>Alphaproteobacteria</taxon>
        <taxon>Hyphomicrobiales</taxon>
        <taxon>Alsobacteraceae</taxon>
        <taxon>Alsobacter</taxon>
    </lineage>
</organism>
<dbReference type="InterPro" id="IPR009057">
    <property type="entry name" value="Homeodomain-like_sf"/>
</dbReference>
<feature type="domain" description="HTH araC/xylS-type" evidence="5">
    <location>
        <begin position="240"/>
        <end position="338"/>
    </location>
</feature>
<evidence type="ECO:0000256" key="1">
    <source>
        <dbReference type="ARBA" id="ARBA00023015"/>
    </source>
</evidence>
<keyword evidence="3" id="KW-0804">Transcription</keyword>
<dbReference type="Gene3D" id="1.10.10.60">
    <property type="entry name" value="Homeodomain-like"/>
    <property type="match status" value="1"/>
</dbReference>
<proteinExistence type="predicted"/>
<keyword evidence="2" id="KW-0238">DNA-binding</keyword>
<dbReference type="InterPro" id="IPR002818">
    <property type="entry name" value="DJ-1/PfpI"/>
</dbReference>
<evidence type="ECO:0000256" key="2">
    <source>
        <dbReference type="ARBA" id="ARBA00023125"/>
    </source>
</evidence>
<dbReference type="AlphaFoldDB" id="A0A2T1HN20"/>
<dbReference type="PANTHER" id="PTHR43130:SF3">
    <property type="entry name" value="HTH-TYPE TRANSCRIPTIONAL REGULATOR RV1931C"/>
    <property type="match status" value="1"/>
</dbReference>
<dbReference type="Pfam" id="PF12833">
    <property type="entry name" value="HTH_18"/>
    <property type="match status" value="1"/>
</dbReference>
<keyword evidence="1" id="KW-0805">Transcription regulation</keyword>
<protein>
    <submittedName>
        <fullName evidence="6">AraC family transcriptional regulator</fullName>
    </submittedName>
</protein>
<dbReference type="InterPro" id="IPR029062">
    <property type="entry name" value="Class_I_gatase-like"/>
</dbReference>
<evidence type="ECO:0000256" key="3">
    <source>
        <dbReference type="ARBA" id="ARBA00023163"/>
    </source>
</evidence>
<comment type="caution">
    <text evidence="6">The sequence shown here is derived from an EMBL/GenBank/DDBJ whole genome shotgun (WGS) entry which is preliminary data.</text>
</comment>
<dbReference type="SUPFAM" id="SSF46689">
    <property type="entry name" value="Homeodomain-like"/>
    <property type="match status" value="2"/>
</dbReference>
<keyword evidence="7" id="KW-1185">Reference proteome</keyword>
<dbReference type="InterPro" id="IPR018060">
    <property type="entry name" value="HTH_AraC"/>
</dbReference>
<dbReference type="PROSITE" id="PS01124">
    <property type="entry name" value="HTH_ARAC_FAMILY_2"/>
    <property type="match status" value="1"/>
</dbReference>
<feature type="region of interest" description="Disordered" evidence="4">
    <location>
        <begin position="339"/>
        <end position="358"/>
    </location>
</feature>